<accession>A0A8S4BH49</accession>
<dbReference type="Pfam" id="PF13908">
    <property type="entry name" value="Shisa_N"/>
    <property type="match status" value="1"/>
</dbReference>
<feature type="domain" description="Shisa N-terminal" evidence="15">
    <location>
        <begin position="73"/>
        <end position="122"/>
    </location>
</feature>
<keyword evidence="6 14" id="KW-1133">Transmembrane helix</keyword>
<evidence type="ECO:0000256" key="2">
    <source>
        <dbReference type="ARBA" id="ARBA00004126"/>
    </source>
</evidence>
<comment type="subcellular location">
    <subcellularLocation>
        <location evidence="1">Endoplasmic reticulum membrane</location>
        <topology evidence="1">Single-pass type I membrane protein</topology>
    </subcellularLocation>
    <subcellularLocation>
        <location evidence="2">Nucleus membrane</location>
    </subcellularLocation>
</comment>
<feature type="compositionally biased region" description="Low complexity" evidence="13">
    <location>
        <begin position="174"/>
        <end position="187"/>
    </location>
</feature>
<evidence type="ECO:0000256" key="12">
    <source>
        <dbReference type="ARBA" id="ARBA00041983"/>
    </source>
</evidence>
<name>A0A8S4BH49_9TELE</name>
<keyword evidence="4" id="KW-0053">Apoptosis</keyword>
<sequence>MLVVLVSCCVCPYCCVYKRCRRPRSAHAHGDPPGSASTAHYQPVPSAMAPSPCLVLALLLCAALPARVSGGERDCLPYTDFNNDYQFSQTCVYGFCCGRCRYRYCCDDPFKRLREEDQEDCAREPEVRSVPAAPLVAGVVVVVLVLVVLVSCCVCPCCCIYKRCRKPRPAEPTAAAAHAHGDPPGSASTAHYQPVHAQPGYGAQPQPGYGAQPGPYPPGQPGSGPGYPLQPGSGGAQPGYGQPGYPPGQPGSGYPLQPGYGGSQPGSGQPGYPLQPLGQPQPSGAPPAQMDFLSQPAYNPEYSTTG</sequence>
<evidence type="ECO:0000259" key="15">
    <source>
        <dbReference type="Pfam" id="PF13908"/>
    </source>
</evidence>
<keyword evidence="3 14" id="KW-0812">Transmembrane</keyword>
<dbReference type="InterPro" id="IPR026910">
    <property type="entry name" value="Shisa"/>
</dbReference>
<evidence type="ECO:0000256" key="10">
    <source>
        <dbReference type="ARBA" id="ARBA00038108"/>
    </source>
</evidence>
<protein>
    <recommendedName>
        <fullName evidence="11">Protein shisa-5</fullName>
    </recommendedName>
    <alternativeName>
        <fullName evidence="12">Scotin</fullName>
    </alternativeName>
</protein>
<dbReference type="PANTHER" id="PTHR31395:SF14">
    <property type="entry name" value="PROTEIN SHISA-5"/>
    <property type="match status" value="1"/>
</dbReference>
<feature type="transmembrane region" description="Helical" evidence="14">
    <location>
        <begin position="135"/>
        <end position="161"/>
    </location>
</feature>
<dbReference type="Proteomes" id="UP000677803">
    <property type="component" value="Unassembled WGS sequence"/>
</dbReference>
<dbReference type="AlphaFoldDB" id="A0A8S4BH49"/>
<evidence type="ECO:0000256" key="7">
    <source>
        <dbReference type="ARBA" id="ARBA00023136"/>
    </source>
</evidence>
<keyword evidence="8" id="KW-0539">Nucleus</keyword>
<reference evidence="16" key="1">
    <citation type="submission" date="2021-05" db="EMBL/GenBank/DDBJ databases">
        <authorList>
            <person name="Tigano A."/>
        </authorList>
    </citation>
    <scope>NUCLEOTIDE SEQUENCE</scope>
</reference>
<feature type="region of interest" description="Disordered" evidence="13">
    <location>
        <begin position="174"/>
        <end position="306"/>
    </location>
</feature>
<feature type="compositionally biased region" description="Gly residues" evidence="13">
    <location>
        <begin position="232"/>
        <end position="242"/>
    </location>
</feature>
<comment type="similarity">
    <text evidence="10">Belongs to the shisa family.</text>
</comment>
<dbReference type="GO" id="GO:0005789">
    <property type="term" value="C:endoplasmic reticulum membrane"/>
    <property type="evidence" value="ECO:0007669"/>
    <property type="project" value="UniProtKB-SubCell"/>
</dbReference>
<evidence type="ECO:0000256" key="8">
    <source>
        <dbReference type="ARBA" id="ARBA00023242"/>
    </source>
</evidence>
<dbReference type="GO" id="GO:0031965">
    <property type="term" value="C:nuclear membrane"/>
    <property type="evidence" value="ECO:0007669"/>
    <property type="project" value="UniProtKB-SubCell"/>
</dbReference>
<evidence type="ECO:0000313" key="16">
    <source>
        <dbReference type="EMBL" id="CAG5968129.1"/>
    </source>
</evidence>
<feature type="compositionally biased region" description="Low complexity" evidence="13">
    <location>
        <begin position="270"/>
        <end position="289"/>
    </location>
</feature>
<evidence type="ECO:0000313" key="17">
    <source>
        <dbReference type="Proteomes" id="UP000677803"/>
    </source>
</evidence>
<comment type="caution">
    <text evidence="16">The sequence shown here is derived from an EMBL/GenBank/DDBJ whole genome shotgun (WGS) entry which is preliminary data.</text>
</comment>
<keyword evidence="7 14" id="KW-0472">Membrane</keyword>
<feature type="compositionally biased region" description="Gly residues" evidence="13">
    <location>
        <begin position="259"/>
        <end position="269"/>
    </location>
</feature>
<evidence type="ECO:0000256" key="9">
    <source>
        <dbReference type="ARBA" id="ARBA00037507"/>
    </source>
</evidence>
<proteinExistence type="inferred from homology"/>
<dbReference type="InterPro" id="IPR053891">
    <property type="entry name" value="Shisa_N"/>
</dbReference>
<organism evidence="16 17">
    <name type="scientific">Menidia menidia</name>
    <name type="common">Atlantic silverside</name>
    <dbReference type="NCBI Taxonomy" id="238744"/>
    <lineage>
        <taxon>Eukaryota</taxon>
        <taxon>Metazoa</taxon>
        <taxon>Chordata</taxon>
        <taxon>Craniata</taxon>
        <taxon>Vertebrata</taxon>
        <taxon>Euteleostomi</taxon>
        <taxon>Actinopterygii</taxon>
        <taxon>Neopterygii</taxon>
        <taxon>Teleostei</taxon>
        <taxon>Neoteleostei</taxon>
        <taxon>Acanthomorphata</taxon>
        <taxon>Ovalentaria</taxon>
        <taxon>Atherinomorphae</taxon>
        <taxon>Atheriniformes</taxon>
        <taxon>Atherinopsidae</taxon>
        <taxon>Menidiinae</taxon>
        <taxon>Menidia</taxon>
    </lineage>
</organism>
<comment type="function">
    <text evidence="9">Can induce apoptosis in a caspase-dependent manner and plays a role in p53/TP53-dependent apoptosis.</text>
</comment>
<evidence type="ECO:0000256" key="11">
    <source>
        <dbReference type="ARBA" id="ARBA00040441"/>
    </source>
</evidence>
<gene>
    <name evidence="16" type="ORF">MMEN_LOCUS15732</name>
</gene>
<dbReference type="EMBL" id="CAJRST010028890">
    <property type="protein sequence ID" value="CAG5968129.1"/>
    <property type="molecule type" value="Genomic_DNA"/>
</dbReference>
<keyword evidence="17" id="KW-1185">Reference proteome</keyword>
<evidence type="ECO:0000256" key="4">
    <source>
        <dbReference type="ARBA" id="ARBA00022703"/>
    </source>
</evidence>
<dbReference type="GO" id="GO:0006915">
    <property type="term" value="P:apoptotic process"/>
    <property type="evidence" value="ECO:0007669"/>
    <property type="project" value="UniProtKB-KW"/>
</dbReference>
<evidence type="ECO:0000256" key="1">
    <source>
        <dbReference type="ARBA" id="ARBA00004115"/>
    </source>
</evidence>
<evidence type="ECO:0000256" key="5">
    <source>
        <dbReference type="ARBA" id="ARBA00022824"/>
    </source>
</evidence>
<feature type="compositionally biased region" description="Low complexity" evidence="13">
    <location>
        <begin position="198"/>
        <end position="213"/>
    </location>
</feature>
<evidence type="ECO:0000256" key="13">
    <source>
        <dbReference type="SAM" id="MobiDB-lite"/>
    </source>
</evidence>
<keyword evidence="5" id="KW-0256">Endoplasmic reticulum</keyword>
<evidence type="ECO:0000256" key="14">
    <source>
        <dbReference type="SAM" id="Phobius"/>
    </source>
</evidence>
<evidence type="ECO:0000256" key="3">
    <source>
        <dbReference type="ARBA" id="ARBA00022692"/>
    </source>
</evidence>
<evidence type="ECO:0000256" key="6">
    <source>
        <dbReference type="ARBA" id="ARBA00022989"/>
    </source>
</evidence>
<dbReference type="PANTHER" id="PTHR31395">
    <property type="entry name" value="SHISA"/>
    <property type="match status" value="1"/>
</dbReference>